<evidence type="ECO:0000256" key="2">
    <source>
        <dbReference type="SAM" id="MobiDB-lite"/>
    </source>
</evidence>
<feature type="domain" description="YNCE-like beta-propeller" evidence="4">
    <location>
        <begin position="124"/>
        <end position="406"/>
    </location>
</feature>
<dbReference type="PANTHER" id="PTHR47197">
    <property type="entry name" value="PROTEIN NIRF"/>
    <property type="match status" value="1"/>
</dbReference>
<dbReference type="InterPro" id="IPR011045">
    <property type="entry name" value="N2O_reductase_N"/>
</dbReference>
<evidence type="ECO:0000259" key="4">
    <source>
        <dbReference type="Pfam" id="PF21783"/>
    </source>
</evidence>
<feature type="signal peptide" evidence="3">
    <location>
        <begin position="1"/>
        <end position="24"/>
    </location>
</feature>
<proteinExistence type="predicted"/>
<reference evidence="5" key="1">
    <citation type="submission" date="2022-06" db="EMBL/GenBank/DDBJ databases">
        <title>Draft genome sequence of Streptomyces sp. RB6PN25 isolated from peat swamp forest in Thailand.</title>
        <authorList>
            <person name="Duangmal K."/>
            <person name="Klaysubun C."/>
        </authorList>
    </citation>
    <scope>NUCLEOTIDE SEQUENCE</scope>
    <source>
        <strain evidence="5">RB6PN25</strain>
    </source>
</reference>
<dbReference type="SUPFAM" id="SSF50974">
    <property type="entry name" value="Nitrous oxide reductase, N-terminal domain"/>
    <property type="match status" value="1"/>
</dbReference>
<keyword evidence="6" id="KW-1185">Reference proteome</keyword>
<dbReference type="InterPro" id="IPR048433">
    <property type="entry name" value="YNCE-like_beta-prop"/>
</dbReference>
<evidence type="ECO:0000256" key="1">
    <source>
        <dbReference type="ARBA" id="ARBA00022729"/>
    </source>
</evidence>
<feature type="region of interest" description="Disordered" evidence="2">
    <location>
        <begin position="33"/>
        <end position="58"/>
    </location>
</feature>
<protein>
    <submittedName>
        <fullName evidence="5">YncE family protein</fullName>
    </submittedName>
</protein>
<dbReference type="Gene3D" id="2.130.10.10">
    <property type="entry name" value="YVTN repeat-like/Quinoprotein amine dehydrogenase"/>
    <property type="match status" value="2"/>
</dbReference>
<comment type="caution">
    <text evidence="5">The sequence shown here is derived from an EMBL/GenBank/DDBJ whole genome shotgun (WGS) entry which is preliminary data.</text>
</comment>
<keyword evidence="1 3" id="KW-0732">Signal</keyword>
<organism evidence="5 6">
    <name type="scientific">Streptomyces humicola</name>
    <dbReference type="NCBI Taxonomy" id="2953240"/>
    <lineage>
        <taxon>Bacteria</taxon>
        <taxon>Bacillati</taxon>
        <taxon>Actinomycetota</taxon>
        <taxon>Actinomycetes</taxon>
        <taxon>Kitasatosporales</taxon>
        <taxon>Streptomycetaceae</taxon>
        <taxon>Streptomyces</taxon>
    </lineage>
</organism>
<dbReference type="PANTHER" id="PTHR47197:SF3">
    <property type="entry name" value="DIHYDRO-HEME D1 DEHYDROGENASE"/>
    <property type="match status" value="1"/>
</dbReference>
<feature type="chain" id="PRO_5047450653" evidence="3">
    <location>
        <begin position="25"/>
        <end position="424"/>
    </location>
</feature>
<sequence length="424" mass="45072">MRPHRIRAALICGLAVTAGVAAVAGQTGHGRSTVAFQPPASGAAGHVTHTPPPTLAQPPSVVPDWIRAIVGPPELRPAGPAAVYTYTQVGMFSAAVKGDPQLVYVPNSGESGMHGLNNSSNPDRDSVTVIDPRTFRVVGHFKVGGLPQHVTPSWDLKTLWADASGGNQLVPINPRTAKPGKPVPVDAPYNLYFTPDGSTALVMAERRNRIDVRDPHTMQLRRSIDAPCNGINHADFSADGSYFLATCEFSGHILKYDTKTLDLIDNIDLGPESMPQDIRLGPDGHTFYIAALNQGGLIVLDGDSLDTEGLIPTGKGAHGIYPSRDGKLLYVSNRDEGSVSVVDPVARKATAKWRIPHGGSPDMGGVSADGTQLWLSGRDNDEVYCFSTKDGHLLARIPVGANPHGLAFFPQPGRYSLGHTGSFR</sequence>
<dbReference type="InterPro" id="IPR015943">
    <property type="entry name" value="WD40/YVTN_repeat-like_dom_sf"/>
</dbReference>
<name>A0ABT1Q7U4_9ACTN</name>
<evidence type="ECO:0000313" key="5">
    <source>
        <dbReference type="EMBL" id="MCQ4084890.1"/>
    </source>
</evidence>
<dbReference type="Pfam" id="PF21783">
    <property type="entry name" value="YNCE"/>
    <property type="match status" value="1"/>
</dbReference>
<dbReference type="Proteomes" id="UP001057702">
    <property type="component" value="Unassembled WGS sequence"/>
</dbReference>
<dbReference type="EMBL" id="JANFNG010000044">
    <property type="protein sequence ID" value="MCQ4084890.1"/>
    <property type="molecule type" value="Genomic_DNA"/>
</dbReference>
<evidence type="ECO:0000256" key="3">
    <source>
        <dbReference type="SAM" id="SignalP"/>
    </source>
</evidence>
<accession>A0ABT1Q7U4</accession>
<gene>
    <name evidence="5" type="ORF">NGB36_31070</name>
</gene>
<evidence type="ECO:0000313" key="6">
    <source>
        <dbReference type="Proteomes" id="UP001057702"/>
    </source>
</evidence>
<dbReference type="InterPro" id="IPR051200">
    <property type="entry name" value="Host-pathogen_enzymatic-act"/>
</dbReference>
<dbReference type="RefSeq" id="WP_255923974.1">
    <property type="nucleotide sequence ID" value="NZ_JANFNG010000044.1"/>
</dbReference>